<feature type="transmembrane region" description="Helical" evidence="1">
    <location>
        <begin position="26"/>
        <end position="47"/>
    </location>
</feature>
<dbReference type="EMBL" id="GBXM01024751">
    <property type="protein sequence ID" value="JAH83826.1"/>
    <property type="molecule type" value="Transcribed_RNA"/>
</dbReference>
<dbReference type="AlphaFoldDB" id="A0A0E9W0I9"/>
<organism evidence="2">
    <name type="scientific">Anguilla anguilla</name>
    <name type="common">European freshwater eel</name>
    <name type="synonym">Muraena anguilla</name>
    <dbReference type="NCBI Taxonomy" id="7936"/>
    <lineage>
        <taxon>Eukaryota</taxon>
        <taxon>Metazoa</taxon>
        <taxon>Chordata</taxon>
        <taxon>Craniata</taxon>
        <taxon>Vertebrata</taxon>
        <taxon>Euteleostomi</taxon>
        <taxon>Actinopterygii</taxon>
        <taxon>Neopterygii</taxon>
        <taxon>Teleostei</taxon>
        <taxon>Anguilliformes</taxon>
        <taxon>Anguillidae</taxon>
        <taxon>Anguilla</taxon>
    </lineage>
</organism>
<name>A0A0E9W0I9_ANGAN</name>
<evidence type="ECO:0000256" key="1">
    <source>
        <dbReference type="SAM" id="Phobius"/>
    </source>
</evidence>
<reference evidence="2" key="2">
    <citation type="journal article" date="2015" name="Fish Shellfish Immunol.">
        <title>Early steps in the European eel (Anguilla anguilla)-Vibrio vulnificus interaction in the gills: Role of the RtxA13 toxin.</title>
        <authorList>
            <person name="Callol A."/>
            <person name="Pajuelo D."/>
            <person name="Ebbesson L."/>
            <person name="Teles M."/>
            <person name="MacKenzie S."/>
            <person name="Amaro C."/>
        </authorList>
    </citation>
    <scope>NUCLEOTIDE SEQUENCE</scope>
</reference>
<sequence length="56" mass="5972">MIAFMMYSFSEEPGRARALNRLVRSCSVKGAISAAVISVGVLAPLMVKSLSRAWAA</sequence>
<proteinExistence type="predicted"/>
<keyword evidence="1" id="KW-1133">Transmembrane helix</keyword>
<protein>
    <submittedName>
        <fullName evidence="2">Uncharacterized protein</fullName>
    </submittedName>
</protein>
<keyword evidence="1" id="KW-0812">Transmembrane</keyword>
<keyword evidence="1" id="KW-0472">Membrane</keyword>
<evidence type="ECO:0000313" key="2">
    <source>
        <dbReference type="EMBL" id="JAH83826.1"/>
    </source>
</evidence>
<accession>A0A0E9W0I9</accession>
<reference evidence="2" key="1">
    <citation type="submission" date="2014-11" db="EMBL/GenBank/DDBJ databases">
        <authorList>
            <person name="Amaro Gonzalez C."/>
        </authorList>
    </citation>
    <scope>NUCLEOTIDE SEQUENCE</scope>
</reference>